<dbReference type="InterPro" id="IPR001480">
    <property type="entry name" value="Bulb-type_lectin_dom"/>
</dbReference>
<dbReference type="InterPro" id="IPR000858">
    <property type="entry name" value="S_locus_glycoprot_dom"/>
</dbReference>
<dbReference type="STRING" id="106549.A0A540L0S4"/>
<keyword evidence="9" id="KW-0472">Membrane</keyword>
<dbReference type="CDD" id="cd01098">
    <property type="entry name" value="PAN_AP_plant"/>
    <property type="match status" value="1"/>
</dbReference>
<dbReference type="PANTHER" id="PTHR32444">
    <property type="entry name" value="BULB-TYPE LECTIN DOMAIN-CONTAINING PROTEIN"/>
    <property type="match status" value="1"/>
</dbReference>
<evidence type="ECO:0000256" key="3">
    <source>
        <dbReference type="ARBA" id="ARBA00023157"/>
    </source>
</evidence>
<dbReference type="EC" id="2.7.11.1" evidence="1"/>
<sequence>MHFVKGLLNVLILQLLLLQLCSSLDTIKFDQPVGDGDFLVSKNDTFVLGFFSRKISTNRYVGIWYKFSEDMVVWVANRDNPINGSSGVLSIGFDGNLVLQANTSQGLVPLWSTNVSISLASNDNIFAQILDSGSLVLAKQGSQDVFWQSTDHPTNILLSKMKIGLDRRSGINRFLTCWNSDNDPGMGNVSLRMDLNGSPQLILYKNEAKWWRSGQWDGIQWGGIPAVQRSDVFEINFVNNKDEVAVQWTVLDPSIYSLNKIDGSGTLNHLVWQEQQKQWVLLWSAPLDACDSYGKCGKFGKCNPTNIGFNCTCYPGYEPISPKDWDLKDGRGGCKRQQGLRSMCRNGEGFVKMENVKVPDTSSIKLENNLSLEACKEECLKNCSCLAYASADVRNGGTGCMTWYTDLMDTKQFTEGGQNLYIRADAVVLAQYKNKSGGGYFSGRRRLAIILVVSISVASLLILAVLCWFRKRSRKGRGGQPKFLNDPTASGSRSYEDLPIKNEVDEHKGETDLPFFDLTTVVAATENFSFANMLGHGGFGTVYKIWDLWTEGKVLDIVDSSLNQSYSTHEVMRCIQIGLLCVQEYATDRPTMLDVVFMLGNETNLPHPKKAAFSFKNRVVQFVLLIRCCTSIDSITTDQAIRDGEVIVSSGEVFELGFFSPGKSTRRYVGIWYMKDVEKRVVWVANRDNPVNDTSGVLSIGANGNLFLYAENQSDIPLWSAISNVSIASLSSSSAHEPNYKAQLLDTGNLVVKFQQQDGGEKLTVWQSFYYPKHTMLPSMKLGLDRLTRLNRFLTSWKSEDDPGTGSCSFRVDPNGAPQMVVYKDDVRWLRFGNLNGNRGWQNSATTEQGTIEIYNTNDENETTFTWSSLLDPSISSRILAMY</sequence>
<dbReference type="SUPFAM" id="SSF56112">
    <property type="entry name" value="Protein kinase-like (PK-like)"/>
    <property type="match status" value="1"/>
</dbReference>
<keyword evidence="7" id="KW-0245">EGF-like domain</keyword>
<dbReference type="CDD" id="cd00028">
    <property type="entry name" value="B_lectin"/>
    <property type="match status" value="2"/>
</dbReference>
<evidence type="ECO:0000259" key="12">
    <source>
        <dbReference type="PROSITE" id="PS50927"/>
    </source>
</evidence>
<dbReference type="SUPFAM" id="SSF51110">
    <property type="entry name" value="alpha-D-mannose-specific plant lectins"/>
    <property type="match status" value="2"/>
</dbReference>
<dbReference type="CDD" id="cd00054">
    <property type="entry name" value="EGF_CA"/>
    <property type="match status" value="1"/>
</dbReference>
<proteinExistence type="predicted"/>
<reference evidence="14 15" key="1">
    <citation type="journal article" date="2019" name="G3 (Bethesda)">
        <title>Sequencing of a Wild Apple (Malus baccata) Genome Unravels the Differences Between Cultivated and Wild Apple Species Regarding Disease Resistance and Cold Tolerance.</title>
        <authorList>
            <person name="Chen X."/>
        </authorList>
    </citation>
    <scope>NUCLEOTIDE SEQUENCE [LARGE SCALE GENOMIC DNA]</scope>
    <source>
        <strain evidence="15">cv. Shandingzi</strain>
        <tissue evidence="14">Leaves</tissue>
    </source>
</reference>
<feature type="domain" description="Apple" evidence="13">
    <location>
        <begin position="344"/>
        <end position="426"/>
    </location>
</feature>
<evidence type="ECO:0000256" key="2">
    <source>
        <dbReference type="ARBA" id="ARBA00022729"/>
    </source>
</evidence>
<dbReference type="Pfam" id="PF00954">
    <property type="entry name" value="S_locus_glycop"/>
    <property type="match status" value="1"/>
</dbReference>
<dbReference type="SMART" id="SM00108">
    <property type="entry name" value="B_lectin"/>
    <property type="match status" value="2"/>
</dbReference>
<evidence type="ECO:0000256" key="6">
    <source>
        <dbReference type="ARBA" id="ARBA00048679"/>
    </source>
</evidence>
<dbReference type="InterPro" id="IPR003609">
    <property type="entry name" value="Pan_app"/>
</dbReference>
<evidence type="ECO:0000256" key="7">
    <source>
        <dbReference type="PROSITE-ProRule" id="PRU00076"/>
    </source>
</evidence>
<keyword evidence="15" id="KW-1185">Reference proteome</keyword>
<feature type="signal peptide" evidence="10">
    <location>
        <begin position="1"/>
        <end position="23"/>
    </location>
</feature>
<evidence type="ECO:0000313" key="15">
    <source>
        <dbReference type="Proteomes" id="UP000315295"/>
    </source>
</evidence>
<feature type="transmembrane region" description="Helical" evidence="9">
    <location>
        <begin position="447"/>
        <end position="469"/>
    </location>
</feature>
<dbReference type="PANTHER" id="PTHR32444:SF63">
    <property type="entry name" value="G-TYPE LECTIN S-RECEPTOR-LIKE SERINE_THREONINE-PROTEIN KINASE RKS1"/>
    <property type="match status" value="1"/>
</dbReference>
<evidence type="ECO:0000256" key="8">
    <source>
        <dbReference type="SAM" id="MobiDB-lite"/>
    </source>
</evidence>
<name>A0A540L0S4_MALBA</name>
<gene>
    <name evidence="14" type="ORF">C1H46_034376</name>
</gene>
<keyword evidence="2 10" id="KW-0732">Signal</keyword>
<evidence type="ECO:0000256" key="9">
    <source>
        <dbReference type="SAM" id="Phobius"/>
    </source>
</evidence>
<dbReference type="Pfam" id="PF08276">
    <property type="entry name" value="PAN_2"/>
    <property type="match status" value="1"/>
</dbReference>
<evidence type="ECO:0000256" key="1">
    <source>
        <dbReference type="ARBA" id="ARBA00012513"/>
    </source>
</evidence>
<dbReference type="InterPro" id="IPR000742">
    <property type="entry name" value="EGF"/>
</dbReference>
<dbReference type="PROSITE" id="PS50927">
    <property type="entry name" value="BULB_LECTIN"/>
    <property type="match status" value="2"/>
</dbReference>
<dbReference type="Gene3D" id="2.90.10.10">
    <property type="entry name" value="Bulb-type lectin domain"/>
    <property type="match status" value="2"/>
</dbReference>
<keyword evidence="4" id="KW-0325">Glycoprotein</keyword>
<accession>A0A540L0S4</accession>
<evidence type="ECO:0000256" key="5">
    <source>
        <dbReference type="ARBA" id="ARBA00047899"/>
    </source>
</evidence>
<feature type="domain" description="EGF-like" evidence="11">
    <location>
        <begin position="286"/>
        <end position="323"/>
    </location>
</feature>
<comment type="catalytic activity">
    <reaction evidence="6">
        <text>L-seryl-[protein] + ATP = O-phospho-L-seryl-[protein] + ADP + H(+)</text>
        <dbReference type="Rhea" id="RHEA:17989"/>
        <dbReference type="Rhea" id="RHEA-COMP:9863"/>
        <dbReference type="Rhea" id="RHEA-COMP:11604"/>
        <dbReference type="ChEBI" id="CHEBI:15378"/>
        <dbReference type="ChEBI" id="CHEBI:29999"/>
        <dbReference type="ChEBI" id="CHEBI:30616"/>
        <dbReference type="ChEBI" id="CHEBI:83421"/>
        <dbReference type="ChEBI" id="CHEBI:456216"/>
        <dbReference type="EC" id="2.7.11.1"/>
    </reaction>
</comment>
<dbReference type="Pfam" id="PF01453">
    <property type="entry name" value="B_lectin"/>
    <property type="match status" value="2"/>
</dbReference>
<keyword evidence="9" id="KW-1133">Transmembrane helix</keyword>
<dbReference type="InterPro" id="IPR011009">
    <property type="entry name" value="Kinase-like_dom_sf"/>
</dbReference>
<evidence type="ECO:0000313" key="14">
    <source>
        <dbReference type="EMBL" id="TQD80091.1"/>
    </source>
</evidence>
<comment type="catalytic activity">
    <reaction evidence="5">
        <text>L-threonyl-[protein] + ATP = O-phospho-L-threonyl-[protein] + ADP + H(+)</text>
        <dbReference type="Rhea" id="RHEA:46608"/>
        <dbReference type="Rhea" id="RHEA-COMP:11060"/>
        <dbReference type="Rhea" id="RHEA-COMP:11605"/>
        <dbReference type="ChEBI" id="CHEBI:15378"/>
        <dbReference type="ChEBI" id="CHEBI:30013"/>
        <dbReference type="ChEBI" id="CHEBI:30616"/>
        <dbReference type="ChEBI" id="CHEBI:61977"/>
        <dbReference type="ChEBI" id="CHEBI:456216"/>
        <dbReference type="EC" id="2.7.11.1"/>
    </reaction>
</comment>
<feature type="domain" description="Bulb-type lectin" evidence="12">
    <location>
        <begin position="632"/>
        <end position="765"/>
    </location>
</feature>
<dbReference type="PROSITE" id="PS50026">
    <property type="entry name" value="EGF_3"/>
    <property type="match status" value="1"/>
</dbReference>
<dbReference type="SMART" id="SM00473">
    <property type="entry name" value="PAN_AP"/>
    <property type="match status" value="1"/>
</dbReference>
<dbReference type="GO" id="GO:0004674">
    <property type="term" value="F:protein serine/threonine kinase activity"/>
    <property type="evidence" value="ECO:0007669"/>
    <property type="project" value="UniProtKB-EC"/>
</dbReference>
<dbReference type="Proteomes" id="UP000315295">
    <property type="component" value="Unassembled WGS sequence"/>
</dbReference>
<evidence type="ECO:0000259" key="11">
    <source>
        <dbReference type="PROSITE" id="PS50026"/>
    </source>
</evidence>
<comment type="caution">
    <text evidence="7">Lacks conserved residue(s) required for the propagation of feature annotation.</text>
</comment>
<protein>
    <recommendedName>
        <fullName evidence="1">non-specific serine/threonine protein kinase</fullName>
        <ecNumber evidence="1">2.7.11.1</ecNumber>
    </recommendedName>
</protein>
<evidence type="ECO:0000256" key="4">
    <source>
        <dbReference type="ARBA" id="ARBA00023180"/>
    </source>
</evidence>
<dbReference type="Gene3D" id="3.50.4.10">
    <property type="entry name" value="Hepatocyte Growth Factor"/>
    <property type="match status" value="1"/>
</dbReference>
<evidence type="ECO:0000256" key="10">
    <source>
        <dbReference type="SAM" id="SignalP"/>
    </source>
</evidence>
<keyword evidence="9" id="KW-0812">Transmembrane</keyword>
<dbReference type="PROSITE" id="PS50948">
    <property type="entry name" value="PAN"/>
    <property type="match status" value="1"/>
</dbReference>
<feature type="chain" id="PRO_5021743208" description="non-specific serine/threonine protein kinase" evidence="10">
    <location>
        <begin position="24"/>
        <end position="883"/>
    </location>
</feature>
<dbReference type="AlphaFoldDB" id="A0A540L0S4"/>
<organism evidence="14 15">
    <name type="scientific">Malus baccata</name>
    <name type="common">Siberian crab apple</name>
    <name type="synonym">Pyrus baccata</name>
    <dbReference type="NCBI Taxonomy" id="106549"/>
    <lineage>
        <taxon>Eukaryota</taxon>
        <taxon>Viridiplantae</taxon>
        <taxon>Streptophyta</taxon>
        <taxon>Embryophyta</taxon>
        <taxon>Tracheophyta</taxon>
        <taxon>Spermatophyta</taxon>
        <taxon>Magnoliopsida</taxon>
        <taxon>eudicotyledons</taxon>
        <taxon>Gunneridae</taxon>
        <taxon>Pentapetalae</taxon>
        <taxon>rosids</taxon>
        <taxon>fabids</taxon>
        <taxon>Rosales</taxon>
        <taxon>Rosaceae</taxon>
        <taxon>Amygdaloideae</taxon>
        <taxon>Maleae</taxon>
        <taxon>Malus</taxon>
    </lineage>
</organism>
<dbReference type="InterPro" id="IPR036426">
    <property type="entry name" value="Bulb-type_lectin_dom_sf"/>
</dbReference>
<feature type="region of interest" description="Disordered" evidence="8">
    <location>
        <begin position="475"/>
        <end position="496"/>
    </location>
</feature>
<keyword evidence="3" id="KW-1015">Disulfide bond</keyword>
<evidence type="ECO:0000259" key="13">
    <source>
        <dbReference type="PROSITE" id="PS50948"/>
    </source>
</evidence>
<feature type="domain" description="Bulb-type lectin" evidence="12">
    <location>
        <begin position="24"/>
        <end position="150"/>
    </location>
</feature>
<dbReference type="GO" id="GO:0106310">
    <property type="term" value="F:protein serine kinase activity"/>
    <property type="evidence" value="ECO:0007669"/>
    <property type="project" value="RHEA"/>
</dbReference>
<dbReference type="FunFam" id="2.90.10.10:FF:000005">
    <property type="entry name" value="G-type lectin S-receptor-like serine/threonine-protein kinase"/>
    <property type="match status" value="2"/>
</dbReference>
<dbReference type="GO" id="GO:0048544">
    <property type="term" value="P:recognition of pollen"/>
    <property type="evidence" value="ECO:0007669"/>
    <property type="project" value="InterPro"/>
</dbReference>
<comment type="caution">
    <text evidence="14">The sequence shown here is derived from an EMBL/GenBank/DDBJ whole genome shotgun (WGS) entry which is preliminary data.</text>
</comment>
<dbReference type="Gene3D" id="1.10.510.10">
    <property type="entry name" value="Transferase(Phosphotransferase) domain 1"/>
    <property type="match status" value="1"/>
</dbReference>
<dbReference type="EMBL" id="VIEB01000823">
    <property type="protein sequence ID" value="TQD80091.1"/>
    <property type="molecule type" value="Genomic_DNA"/>
</dbReference>